<proteinExistence type="predicted"/>
<dbReference type="EMBL" id="JAHZSS010000009">
    <property type="protein sequence ID" value="MBW8191232.1"/>
    <property type="molecule type" value="Genomic_DNA"/>
</dbReference>
<dbReference type="Gene3D" id="3.40.50.300">
    <property type="entry name" value="P-loop containing nucleotide triphosphate hydrolases"/>
    <property type="match status" value="1"/>
</dbReference>
<name>A0ABS7EFW1_9GAMM</name>
<evidence type="ECO:0008006" key="3">
    <source>
        <dbReference type="Google" id="ProtNLM"/>
    </source>
</evidence>
<organism evidence="1 2">
    <name type="scientific">Neiella holothuriorum</name>
    <dbReference type="NCBI Taxonomy" id="2870530"/>
    <lineage>
        <taxon>Bacteria</taxon>
        <taxon>Pseudomonadati</taxon>
        <taxon>Pseudomonadota</taxon>
        <taxon>Gammaproteobacteria</taxon>
        <taxon>Alteromonadales</taxon>
        <taxon>Echinimonadaceae</taxon>
        <taxon>Neiella</taxon>
    </lineage>
</organism>
<evidence type="ECO:0000313" key="1">
    <source>
        <dbReference type="EMBL" id="MBW8191232.1"/>
    </source>
</evidence>
<dbReference type="InterPro" id="IPR027417">
    <property type="entry name" value="P-loop_NTPase"/>
</dbReference>
<evidence type="ECO:0000313" key="2">
    <source>
        <dbReference type="Proteomes" id="UP001166251"/>
    </source>
</evidence>
<reference evidence="1" key="1">
    <citation type="submission" date="2021-07" db="EMBL/GenBank/DDBJ databases">
        <title>Neiella marina sp. nov., isolated from the intestinal content of sea cucumber Apostichopus japonicus.</title>
        <authorList>
            <person name="Bai X."/>
        </authorList>
    </citation>
    <scope>NUCLEOTIDE SEQUENCE</scope>
    <source>
        <strain evidence="1">126</strain>
    </source>
</reference>
<accession>A0ABS7EFW1</accession>
<sequence length="202" mass="22253">MKHVVQTKLKHPGVWQVAPLAQPKVCLKTGNDLLNQQLNAGGWQSEVIYEMSPSHQNQLLKTLEPVLSELSQGTQWLILLNPPKSALDALADMAGVNQARLLIVHGKEDFDSLWAAEQALAKNNAAGILTWAKELTARDIKRLKLAARGTNALSFVFPQTSGFATLADWPAITAHQYDKNATKIDLPVKENNQLEGLQHCLH</sequence>
<gene>
    <name evidence="1" type="ORF">K0504_09305</name>
</gene>
<protein>
    <recommendedName>
        <fullName evidence="3">Cell division inhibitor SulA</fullName>
    </recommendedName>
</protein>
<dbReference type="SUPFAM" id="SSF52540">
    <property type="entry name" value="P-loop containing nucleoside triphosphate hydrolases"/>
    <property type="match status" value="1"/>
</dbReference>
<dbReference type="Proteomes" id="UP001166251">
    <property type="component" value="Unassembled WGS sequence"/>
</dbReference>
<dbReference type="RefSeq" id="WP_220103913.1">
    <property type="nucleotide sequence ID" value="NZ_JAHZSS010000009.1"/>
</dbReference>
<keyword evidence="2" id="KW-1185">Reference proteome</keyword>
<comment type="caution">
    <text evidence="1">The sequence shown here is derived from an EMBL/GenBank/DDBJ whole genome shotgun (WGS) entry which is preliminary data.</text>
</comment>